<dbReference type="FunFam" id="3.40.50.300:FF:000433">
    <property type="entry name" value="Estrogen sulfotransferase"/>
    <property type="match status" value="1"/>
</dbReference>
<organism evidence="7 8">
    <name type="scientific">Microcaecilia unicolor</name>
    <dbReference type="NCBI Taxonomy" id="1415580"/>
    <lineage>
        <taxon>Eukaryota</taxon>
        <taxon>Metazoa</taxon>
        <taxon>Chordata</taxon>
        <taxon>Craniata</taxon>
        <taxon>Vertebrata</taxon>
        <taxon>Euteleostomi</taxon>
        <taxon>Amphibia</taxon>
        <taxon>Gymnophiona</taxon>
        <taxon>Siphonopidae</taxon>
        <taxon>Microcaecilia</taxon>
    </lineage>
</organism>
<sequence length="320" mass="37162">MQTDAGEDGRSKPMEFFNYKGVKFAKHMIFSEENLHFVENEFQVLDDDIYNVTYPKSGTTWMIEILSLICSNGDVAKAKIKTVPNYTRCPWYESTIGMKQIETLTPPRILTSHLPCHIFAKSFFTSNAKIIYTIRNPKDIIVSWYHYGKISLLLQCPEDFEEHLDCFLKGDFLYGSWFDHVWGWIQMKSSKNFFFITYEELQQDLRGSVMRICDFLGKKLDEAAIDSVLENTSFNIMKDNKMANYSYAGKSAVDLSKGSFMRKGGEMREGISGDWKNQFTVAQSERFDRIYREKMKNFPVKFNWDEDGTEENPGSVTHTS</sequence>
<keyword evidence="4 5" id="KW-0808">Transferase</keyword>
<evidence type="ECO:0000256" key="4">
    <source>
        <dbReference type="ARBA" id="ARBA00022679"/>
    </source>
</evidence>
<gene>
    <name evidence="8" type="primary">LOC115466512</name>
</gene>
<dbReference type="SUPFAM" id="SSF52540">
    <property type="entry name" value="P-loop containing nucleoside triphosphate hydrolases"/>
    <property type="match status" value="1"/>
</dbReference>
<evidence type="ECO:0000256" key="2">
    <source>
        <dbReference type="ARBA" id="ARBA00005771"/>
    </source>
</evidence>
<dbReference type="InterPro" id="IPR027417">
    <property type="entry name" value="P-loop_NTPase"/>
</dbReference>
<dbReference type="AlphaFoldDB" id="A0A6P7XDN2"/>
<dbReference type="Pfam" id="PF00685">
    <property type="entry name" value="Sulfotransfer_1"/>
    <property type="match status" value="1"/>
</dbReference>
<dbReference type="InterPro" id="IPR000863">
    <property type="entry name" value="Sulfotransferase_dom"/>
</dbReference>
<evidence type="ECO:0000256" key="1">
    <source>
        <dbReference type="ARBA" id="ARBA00004496"/>
    </source>
</evidence>
<evidence type="ECO:0000313" key="7">
    <source>
        <dbReference type="Proteomes" id="UP000515156"/>
    </source>
</evidence>
<dbReference type="OrthoDB" id="205623at2759"/>
<evidence type="ECO:0000256" key="5">
    <source>
        <dbReference type="RuleBase" id="RU361155"/>
    </source>
</evidence>
<comment type="similarity">
    <text evidence="2 5">Belongs to the sulfotransferase 1 family.</text>
</comment>
<dbReference type="GO" id="GO:0008146">
    <property type="term" value="F:sulfotransferase activity"/>
    <property type="evidence" value="ECO:0007669"/>
    <property type="project" value="InterPro"/>
</dbReference>
<dbReference type="FunCoup" id="A0A6P7XDN2">
    <property type="interactions" value="1031"/>
</dbReference>
<proteinExistence type="inferred from homology"/>
<dbReference type="PANTHER" id="PTHR11783">
    <property type="entry name" value="SULFOTRANSFERASE SULT"/>
    <property type="match status" value="1"/>
</dbReference>
<dbReference type="RefSeq" id="XP_030053652.1">
    <property type="nucleotide sequence ID" value="XM_030197792.1"/>
</dbReference>
<dbReference type="GO" id="GO:0005737">
    <property type="term" value="C:cytoplasm"/>
    <property type="evidence" value="ECO:0007669"/>
    <property type="project" value="UniProtKB-SubCell"/>
</dbReference>
<name>A0A6P7XDN2_9AMPH</name>
<dbReference type="KEGG" id="muo:115466512"/>
<comment type="subcellular location">
    <subcellularLocation>
        <location evidence="1">Cytoplasm</location>
    </subcellularLocation>
</comment>
<evidence type="ECO:0000313" key="8">
    <source>
        <dbReference type="RefSeq" id="XP_030053652.1"/>
    </source>
</evidence>
<dbReference type="Gene3D" id="3.40.50.300">
    <property type="entry name" value="P-loop containing nucleotide triphosphate hydrolases"/>
    <property type="match status" value="1"/>
</dbReference>
<dbReference type="GeneID" id="115466512"/>
<dbReference type="Proteomes" id="UP000515156">
    <property type="component" value="Chromosome 3"/>
</dbReference>
<protein>
    <recommendedName>
        <fullName evidence="5">Sulfotransferase</fullName>
        <ecNumber evidence="5">2.8.2.-</ecNumber>
    </recommendedName>
</protein>
<keyword evidence="3" id="KW-0963">Cytoplasm</keyword>
<dbReference type="EC" id="2.8.2.-" evidence="5"/>
<reference evidence="8" key="1">
    <citation type="submission" date="2025-08" db="UniProtKB">
        <authorList>
            <consortium name="RefSeq"/>
        </authorList>
    </citation>
    <scope>IDENTIFICATION</scope>
</reference>
<accession>A0A6P7XDN2</accession>
<dbReference type="InParanoid" id="A0A6P7XDN2"/>
<feature type="domain" description="Sulfotransferase" evidence="6">
    <location>
        <begin position="46"/>
        <end position="298"/>
    </location>
</feature>
<keyword evidence="7" id="KW-1185">Reference proteome</keyword>
<evidence type="ECO:0000256" key="3">
    <source>
        <dbReference type="ARBA" id="ARBA00022490"/>
    </source>
</evidence>
<evidence type="ECO:0000259" key="6">
    <source>
        <dbReference type="Pfam" id="PF00685"/>
    </source>
</evidence>